<dbReference type="Proteomes" id="UP001227192">
    <property type="component" value="Unassembled WGS sequence"/>
</dbReference>
<reference evidence="2" key="2">
    <citation type="journal article" date="2016" name="Fungal Biol.">
        <title>Ochratoxin A production by Penicillium thymicola.</title>
        <authorList>
            <person name="Nguyen H.D.T."/>
            <person name="McMullin D.R."/>
            <person name="Ponomareva E."/>
            <person name="Riley R."/>
            <person name="Pomraning K.R."/>
            <person name="Baker S.E."/>
            <person name="Seifert K.A."/>
        </authorList>
    </citation>
    <scope>NUCLEOTIDE SEQUENCE</scope>
    <source>
        <strain evidence="2">DAOM 180753</strain>
    </source>
</reference>
<gene>
    <name evidence="2" type="ORF">VN97_g7688</name>
</gene>
<dbReference type="EMBL" id="LACB01000253">
    <property type="protein sequence ID" value="KAJ9485657.1"/>
    <property type="molecule type" value="Genomic_DNA"/>
</dbReference>
<keyword evidence="1" id="KW-0812">Transmembrane</keyword>
<accession>A0AAI9TEI4</accession>
<dbReference type="PANTHER" id="PTHR37577:SF1">
    <property type="entry name" value="INTEGRAL MEMBRANE PROTEIN"/>
    <property type="match status" value="1"/>
</dbReference>
<evidence type="ECO:0000256" key="1">
    <source>
        <dbReference type="SAM" id="Phobius"/>
    </source>
</evidence>
<comment type="caution">
    <text evidence="2">The sequence shown here is derived from an EMBL/GenBank/DDBJ whole genome shotgun (WGS) entry which is preliminary data.</text>
</comment>
<name>A0AAI9TEI4_PENTH</name>
<sequence>MSCNFNCSAPTPTLSENSDITGIGIIINNIVTAGFAVVVILLHYVAIYNTTRDPFQKDGQTPATPFRPNPIDESILTNIRLLLRGVPFVKNASKKLADFLLKFIRALSDIQIVTGFSILISGFLQLRCGLSTYHWQVVVHLGWLSCLTQLSCLTLLRNHLHDHPTERVGWLIVAFAYGIVRLIRTIYQPEQIGLEASLTGFNDCHRIYPGRR</sequence>
<keyword evidence="1" id="KW-0472">Membrane</keyword>
<evidence type="ECO:0000313" key="2">
    <source>
        <dbReference type="EMBL" id="KAJ9485657.1"/>
    </source>
</evidence>
<keyword evidence="1" id="KW-1133">Transmembrane helix</keyword>
<keyword evidence="3" id="KW-1185">Reference proteome</keyword>
<proteinExistence type="predicted"/>
<feature type="transmembrane region" description="Helical" evidence="1">
    <location>
        <begin position="20"/>
        <end position="47"/>
    </location>
</feature>
<dbReference type="PANTHER" id="PTHR37577">
    <property type="entry name" value="INTEGRAL MEMBRANE PROTEIN"/>
    <property type="match status" value="1"/>
</dbReference>
<dbReference type="InterPro" id="IPR053018">
    <property type="entry name" value="Elsinochrome_Biosynth-Asso"/>
</dbReference>
<reference evidence="2" key="1">
    <citation type="submission" date="2015-06" db="EMBL/GenBank/DDBJ databases">
        <authorList>
            <person name="Nguyen H."/>
        </authorList>
    </citation>
    <scope>NUCLEOTIDE SEQUENCE</scope>
    <source>
        <strain evidence="2">DAOM 180753</strain>
    </source>
</reference>
<dbReference type="AlphaFoldDB" id="A0AAI9TEI4"/>
<evidence type="ECO:0000313" key="3">
    <source>
        <dbReference type="Proteomes" id="UP001227192"/>
    </source>
</evidence>
<organism evidence="2 3">
    <name type="scientific">Penicillium thymicola</name>
    <dbReference type="NCBI Taxonomy" id="293382"/>
    <lineage>
        <taxon>Eukaryota</taxon>
        <taxon>Fungi</taxon>
        <taxon>Dikarya</taxon>
        <taxon>Ascomycota</taxon>
        <taxon>Pezizomycotina</taxon>
        <taxon>Eurotiomycetes</taxon>
        <taxon>Eurotiomycetidae</taxon>
        <taxon>Eurotiales</taxon>
        <taxon>Aspergillaceae</taxon>
        <taxon>Penicillium</taxon>
    </lineage>
</organism>
<protein>
    <submittedName>
        <fullName evidence="2">Uncharacterized protein</fullName>
    </submittedName>
</protein>